<sequence length="309" mass="33889">MRILLHRADGVTEPWIRDFAELLPEAEVVVWQEGASIAPCDYAVLWMPPQGLMAELAHVKAIFLTGAGADAILKYGDALPPVPIIRLGDAGMAIQMAEYVSHFVLRYFRRFDEYEQQARAGAWAQLPQHRKEDFAVGVMGMGVLGMRTIEALLHFGFPVRGWSRTAKQLDGVACFSGSDGLAEFLSGTRVLVCMLPLTPDTANLLDHARLSQLPQGAYLVNVARGGHVAEPDLLALVRSGHIAGAALDVFREEPLPAPHPFWGEPRITVTPHMSALTIRTESIRQMVGKIHSLEKGEPVADVVDRTRGY</sequence>
<keyword evidence="1" id="KW-0560">Oxidoreductase</keyword>
<evidence type="ECO:0000259" key="3">
    <source>
        <dbReference type="Pfam" id="PF02826"/>
    </source>
</evidence>
<dbReference type="InterPro" id="IPR036291">
    <property type="entry name" value="NAD(P)-bd_dom_sf"/>
</dbReference>
<dbReference type="RefSeq" id="WP_229431334.1">
    <property type="nucleotide sequence ID" value="NZ_JAJHPV010000009.1"/>
</dbReference>
<organism evidence="4 5">
    <name type="scientific">Massilia agrisoli</name>
    <dbReference type="NCBI Taxonomy" id="2892444"/>
    <lineage>
        <taxon>Bacteria</taxon>
        <taxon>Pseudomonadati</taxon>
        <taxon>Pseudomonadota</taxon>
        <taxon>Betaproteobacteria</taxon>
        <taxon>Burkholderiales</taxon>
        <taxon>Oxalobacteraceae</taxon>
        <taxon>Telluria group</taxon>
        <taxon>Massilia</taxon>
    </lineage>
</organism>
<evidence type="ECO:0000313" key="4">
    <source>
        <dbReference type="EMBL" id="MCC6070408.1"/>
    </source>
</evidence>
<keyword evidence="2" id="KW-0520">NAD</keyword>
<dbReference type="CDD" id="cd12164">
    <property type="entry name" value="GDH_like_2"/>
    <property type="match status" value="1"/>
</dbReference>
<comment type="caution">
    <text evidence="4">The sequence shown here is derived from an EMBL/GenBank/DDBJ whole genome shotgun (WGS) entry which is preliminary data.</text>
</comment>
<accession>A0ABS8IRN5</accession>
<proteinExistence type="predicted"/>
<dbReference type="Gene3D" id="3.40.50.720">
    <property type="entry name" value="NAD(P)-binding Rossmann-like Domain"/>
    <property type="match status" value="2"/>
</dbReference>
<dbReference type="InterPro" id="IPR006140">
    <property type="entry name" value="D-isomer_DH_NAD-bd"/>
</dbReference>
<evidence type="ECO:0000256" key="2">
    <source>
        <dbReference type="ARBA" id="ARBA00023027"/>
    </source>
</evidence>
<dbReference type="PANTHER" id="PTHR43333:SF1">
    <property type="entry name" value="D-ISOMER SPECIFIC 2-HYDROXYACID DEHYDROGENASE NAD-BINDING DOMAIN-CONTAINING PROTEIN"/>
    <property type="match status" value="1"/>
</dbReference>
<evidence type="ECO:0000313" key="5">
    <source>
        <dbReference type="Proteomes" id="UP001198701"/>
    </source>
</evidence>
<protein>
    <submittedName>
        <fullName evidence="4">Glyoxylate/hydroxypyruvate reductase A</fullName>
    </submittedName>
</protein>
<dbReference type="PANTHER" id="PTHR43333">
    <property type="entry name" value="2-HACID_DH_C DOMAIN-CONTAINING PROTEIN"/>
    <property type="match status" value="1"/>
</dbReference>
<gene>
    <name evidence="4" type="ORF">LMJ30_05460</name>
</gene>
<dbReference type="Proteomes" id="UP001198701">
    <property type="component" value="Unassembled WGS sequence"/>
</dbReference>
<feature type="domain" description="D-isomer specific 2-hydroxyacid dehydrogenase NAD-binding" evidence="3">
    <location>
        <begin position="103"/>
        <end position="274"/>
    </location>
</feature>
<dbReference type="EMBL" id="JAJHPV010000009">
    <property type="protein sequence ID" value="MCC6070408.1"/>
    <property type="molecule type" value="Genomic_DNA"/>
</dbReference>
<reference evidence="4 5" key="1">
    <citation type="submission" date="2021-11" db="EMBL/GenBank/DDBJ databases">
        <authorList>
            <person name="Huq M.A."/>
        </authorList>
    </citation>
    <scope>NUCLEOTIDE SEQUENCE [LARGE SCALE GENOMIC DNA]</scope>
    <source>
        <strain evidence="4 5">MAHUQ-52</strain>
    </source>
</reference>
<evidence type="ECO:0000256" key="1">
    <source>
        <dbReference type="ARBA" id="ARBA00023002"/>
    </source>
</evidence>
<name>A0ABS8IRN5_9BURK</name>
<keyword evidence="5" id="KW-1185">Reference proteome</keyword>
<dbReference type="Pfam" id="PF02826">
    <property type="entry name" value="2-Hacid_dh_C"/>
    <property type="match status" value="1"/>
</dbReference>
<dbReference type="SUPFAM" id="SSF51735">
    <property type="entry name" value="NAD(P)-binding Rossmann-fold domains"/>
    <property type="match status" value="1"/>
</dbReference>